<dbReference type="Gene3D" id="3.20.20.330">
    <property type="entry name" value="Homocysteine-binding-like domain"/>
    <property type="match status" value="1"/>
</dbReference>
<dbReference type="FunFam" id="3.20.20.330:FF:000002">
    <property type="entry name" value="Homocysteine S-methyltransferase"/>
    <property type="match status" value="1"/>
</dbReference>
<dbReference type="Proteomes" id="UP000051576">
    <property type="component" value="Unassembled WGS sequence"/>
</dbReference>
<feature type="binding site" evidence="6 7">
    <location>
        <position position="224"/>
    </location>
    <ligand>
        <name>Zn(2+)</name>
        <dbReference type="ChEBI" id="CHEBI:29105"/>
    </ligand>
</feature>
<evidence type="ECO:0000256" key="3">
    <source>
        <dbReference type="ARBA" id="ARBA00022723"/>
    </source>
</evidence>
<dbReference type="PANTHER" id="PTHR46015">
    <property type="entry name" value="ZGC:172121"/>
    <property type="match status" value="1"/>
</dbReference>
<dbReference type="SUPFAM" id="SSF82282">
    <property type="entry name" value="Homocysteine S-methyltransferase"/>
    <property type="match status" value="1"/>
</dbReference>
<dbReference type="GO" id="GO:0032259">
    <property type="term" value="P:methylation"/>
    <property type="evidence" value="ECO:0007669"/>
    <property type="project" value="UniProtKB-KW"/>
</dbReference>
<dbReference type="RefSeq" id="WP_010580749.1">
    <property type="nucleotide sequence ID" value="NZ_AHYZ01000112.1"/>
</dbReference>
<organism evidence="9 10">
    <name type="scientific">Liquorilactobacillus vini DSM 20605</name>
    <dbReference type="NCBI Taxonomy" id="1133569"/>
    <lineage>
        <taxon>Bacteria</taxon>
        <taxon>Bacillati</taxon>
        <taxon>Bacillota</taxon>
        <taxon>Bacilli</taxon>
        <taxon>Lactobacillales</taxon>
        <taxon>Lactobacillaceae</taxon>
        <taxon>Liquorilactobacillus</taxon>
    </lineage>
</organism>
<comment type="caution">
    <text evidence="9">The sequence shown here is derived from an EMBL/GenBank/DDBJ whole genome shotgun (WGS) entry which is preliminary data.</text>
</comment>
<dbReference type="PATRIC" id="fig|1133569.4.peg.1054"/>
<sequence>MKEPITELLKQKETLISDGAMATELEKLGVNTANDLWSAAALLTEPAKITQVHRSYFAAGAMIATTNTYQANFAAFQKRGFNQVQFQQLIKQAVDCARQAQSSAKIPNETLVAGSVGPYGAYLADGSEYTGNYQLTEAEFQNFHYLRIKALLAAQVDVLAIETQPKFAEVQALVKLLAAKFSQTTAWISFSIKDPQHLCDGTLLAQAATWLNDQQQISAVGINCTDLLQITPALQTLKKYSVKPLIVYPNNGDEYDPVTKQWQAKHLSQNFSDLVPQWQKNGARIIGGCCRTTPTEIAAIAQTVAKK</sequence>
<comment type="cofactor">
    <cofactor evidence="6">
        <name>Zn(2+)</name>
        <dbReference type="ChEBI" id="CHEBI:29105"/>
    </cofactor>
    <text evidence="6">Binds 1 zinc ion per subunit.</text>
</comment>
<accession>A0A0R2CC53</accession>
<dbReference type="GO" id="GO:0033528">
    <property type="term" value="P:S-methylmethionine cycle"/>
    <property type="evidence" value="ECO:0007669"/>
    <property type="project" value="TreeGrafter"/>
</dbReference>
<dbReference type="GO" id="GO:0009086">
    <property type="term" value="P:methionine biosynthetic process"/>
    <property type="evidence" value="ECO:0007669"/>
    <property type="project" value="InterPro"/>
</dbReference>
<evidence type="ECO:0000256" key="2">
    <source>
        <dbReference type="ARBA" id="ARBA00022679"/>
    </source>
</evidence>
<dbReference type="PROSITE" id="PS50970">
    <property type="entry name" value="HCY"/>
    <property type="match status" value="1"/>
</dbReference>
<feature type="binding site" evidence="7">
    <location>
        <position position="289"/>
    </location>
    <ligand>
        <name>Zn(2+)</name>
        <dbReference type="ChEBI" id="CHEBI:29105"/>
    </ligand>
</feature>
<dbReference type="InterPro" id="IPR017226">
    <property type="entry name" value="BHMT-like"/>
</dbReference>
<dbReference type="NCBIfam" id="NF007020">
    <property type="entry name" value="PRK09485.1"/>
    <property type="match status" value="1"/>
</dbReference>
<dbReference type="InterPro" id="IPR036589">
    <property type="entry name" value="HCY_dom_sf"/>
</dbReference>
<dbReference type="PANTHER" id="PTHR46015:SF1">
    <property type="entry name" value="HOMOCYSTEINE S-METHYLTRANSFERASE-LIKE ISOFORM 1"/>
    <property type="match status" value="1"/>
</dbReference>
<dbReference type="GO" id="GO:0008898">
    <property type="term" value="F:S-adenosylmethionine-homocysteine S-methyltransferase activity"/>
    <property type="evidence" value="ECO:0007669"/>
    <property type="project" value="TreeGrafter"/>
</dbReference>
<dbReference type="PIRSF" id="PIRSF037505">
    <property type="entry name" value="Betaine_HMT"/>
    <property type="match status" value="1"/>
</dbReference>
<proteinExistence type="predicted"/>
<keyword evidence="10" id="KW-1185">Reference proteome</keyword>
<evidence type="ECO:0000313" key="9">
    <source>
        <dbReference type="EMBL" id="KRM88690.1"/>
    </source>
</evidence>
<evidence type="ECO:0000256" key="5">
    <source>
        <dbReference type="ARBA" id="ARBA00076752"/>
    </source>
</evidence>
<name>A0A0R2CC53_9LACO</name>
<evidence type="ECO:0000313" key="10">
    <source>
        <dbReference type="Proteomes" id="UP000051576"/>
    </source>
</evidence>
<evidence type="ECO:0000256" key="7">
    <source>
        <dbReference type="PROSITE-ProRule" id="PRU00333"/>
    </source>
</evidence>
<reference evidence="9 10" key="1">
    <citation type="journal article" date="2015" name="Genome Announc.">
        <title>Expanding the biotechnology potential of lactobacilli through comparative genomics of 213 strains and associated genera.</title>
        <authorList>
            <person name="Sun Z."/>
            <person name="Harris H.M."/>
            <person name="McCann A."/>
            <person name="Guo C."/>
            <person name="Argimon S."/>
            <person name="Zhang W."/>
            <person name="Yang X."/>
            <person name="Jeffery I.B."/>
            <person name="Cooney J.C."/>
            <person name="Kagawa T.F."/>
            <person name="Liu W."/>
            <person name="Song Y."/>
            <person name="Salvetti E."/>
            <person name="Wrobel A."/>
            <person name="Rasinkangas P."/>
            <person name="Parkhill J."/>
            <person name="Rea M.C."/>
            <person name="O'Sullivan O."/>
            <person name="Ritari J."/>
            <person name="Douillard F.P."/>
            <person name="Paul Ross R."/>
            <person name="Yang R."/>
            <person name="Briner A.E."/>
            <person name="Felis G.E."/>
            <person name="de Vos W.M."/>
            <person name="Barrangou R."/>
            <person name="Klaenhammer T.R."/>
            <person name="Caufield P.W."/>
            <person name="Cui Y."/>
            <person name="Zhang H."/>
            <person name="O'Toole P.W."/>
        </authorList>
    </citation>
    <scope>NUCLEOTIDE SEQUENCE [LARGE SCALE GENOMIC DNA]</scope>
    <source>
        <strain evidence="9 10">DSM 20605</strain>
    </source>
</reference>
<feature type="binding site" evidence="7">
    <location>
        <position position="290"/>
    </location>
    <ligand>
        <name>Zn(2+)</name>
        <dbReference type="ChEBI" id="CHEBI:29105"/>
    </ligand>
</feature>
<keyword evidence="3 6" id="KW-0479">Metal-binding</keyword>
<evidence type="ECO:0000256" key="4">
    <source>
        <dbReference type="ARBA" id="ARBA00022833"/>
    </source>
</evidence>
<dbReference type="AlphaFoldDB" id="A0A0R2CC53"/>
<keyword evidence="1 7" id="KW-0489">Methyltransferase</keyword>
<keyword evidence="2 7" id="KW-0808">Transferase</keyword>
<dbReference type="GO" id="GO:0008270">
    <property type="term" value="F:zinc ion binding"/>
    <property type="evidence" value="ECO:0007669"/>
    <property type="project" value="InterPro"/>
</dbReference>
<evidence type="ECO:0000259" key="8">
    <source>
        <dbReference type="PROSITE" id="PS50970"/>
    </source>
</evidence>
<dbReference type="OrthoDB" id="9803687at2"/>
<dbReference type="EMBL" id="AYYX01000025">
    <property type="protein sequence ID" value="KRM88690.1"/>
    <property type="molecule type" value="Genomic_DNA"/>
</dbReference>
<evidence type="ECO:0000256" key="1">
    <source>
        <dbReference type="ARBA" id="ARBA00022603"/>
    </source>
</evidence>
<dbReference type="InterPro" id="IPR051486">
    <property type="entry name" value="Hcy_S-methyltransferase"/>
</dbReference>
<dbReference type="Pfam" id="PF02574">
    <property type="entry name" value="S-methyl_trans"/>
    <property type="match status" value="1"/>
</dbReference>
<protein>
    <recommendedName>
        <fullName evidence="5">S-methylmethionine:homocysteine methyltransferase</fullName>
    </recommendedName>
</protein>
<keyword evidence="4 6" id="KW-0862">Zinc</keyword>
<dbReference type="InterPro" id="IPR003726">
    <property type="entry name" value="HCY_dom"/>
</dbReference>
<dbReference type="eggNOG" id="COG2040">
    <property type="taxonomic scope" value="Bacteria"/>
</dbReference>
<dbReference type="STRING" id="1133569.FD21_GL000946"/>
<evidence type="ECO:0000256" key="6">
    <source>
        <dbReference type="PIRSR" id="PIRSR037505-2"/>
    </source>
</evidence>
<feature type="domain" description="Hcy-binding" evidence="8">
    <location>
        <begin position="3"/>
        <end position="304"/>
    </location>
</feature>
<gene>
    <name evidence="9" type="ORF">FD21_GL000946</name>
</gene>